<dbReference type="GO" id="GO:0000287">
    <property type="term" value="F:magnesium ion binding"/>
    <property type="evidence" value="ECO:0007669"/>
    <property type="project" value="UniProtKB-UniRule"/>
</dbReference>
<gene>
    <name evidence="15" type="primary">fbp</name>
    <name evidence="16" type="ORF">AC482_03020</name>
</gene>
<feature type="binding site" description="in other chain" evidence="15">
    <location>
        <position position="91"/>
    </location>
    <ligand>
        <name>beta-D-fructose 1,6-bisphosphate</name>
        <dbReference type="ChEBI" id="CHEBI:32966"/>
        <note>ligand shared between dimeric partners</note>
    </ligand>
</feature>
<dbReference type="Pfam" id="PF01950">
    <property type="entry name" value="FBPase_3"/>
    <property type="match status" value="1"/>
</dbReference>
<feature type="binding site" description="in other chain" evidence="15">
    <location>
        <position position="19"/>
    </location>
    <ligand>
        <name>beta-D-fructose 1,6-bisphosphate</name>
        <dbReference type="ChEBI" id="CHEBI:32966"/>
        <note>ligand shared between dimeric partners</note>
    </ligand>
</feature>
<dbReference type="EMBL" id="LFWZ01000021">
    <property type="protein sequence ID" value="KON30790.1"/>
    <property type="molecule type" value="Genomic_DNA"/>
</dbReference>
<dbReference type="InterPro" id="IPR002803">
    <property type="entry name" value="FBPase_V"/>
</dbReference>
<evidence type="ECO:0000256" key="13">
    <source>
        <dbReference type="ARBA" id="ARBA00023270"/>
    </source>
</evidence>
<feature type="binding site" evidence="15">
    <location>
        <position position="233"/>
    </location>
    <ligand>
        <name>Mg(2+)</name>
        <dbReference type="ChEBI" id="CHEBI:18420"/>
        <label>4</label>
    </ligand>
</feature>
<dbReference type="UniPathway" id="UPA00138"/>
<sequence length="372" mass="40314">MVKTTVSMIKADVGSLAGHTEVPRPLFDVAEGRLAEAKESGLINSFYVFNAGDDLELLMTHFRGENSEEVHKLAWDTFVAAADKARSLKLYGAGQDLLKDAFSGNVRGMGPGVAEMEFEERRSDPMVVFAADKTEPAAFNYLLYKVFADPFNTAGLVIDPSMTAGFEFEVLDAIESKSVTLRTPEESYSLLALIGTTERYMISRIHRLEDGEIAAASSTTKLALIAGKYVGKDDPVCLVRGQSGFPAMGEITAPLLHTYLVAGWMRGSHWGPLMPVGLKDSRCTVFDGPPRLVALGIQIADGKIASDDGGRPLIADIFADPGFDLARREALELAAALRRMGEFEPARLGPAAMEYTTLPTVLKSLEARFKKA</sequence>
<feature type="binding site" evidence="15">
    <location>
        <position position="54"/>
    </location>
    <ligand>
        <name>Mg(2+)</name>
        <dbReference type="ChEBI" id="CHEBI:18420"/>
        <label>2</label>
    </ligand>
</feature>
<comment type="similarity">
    <text evidence="4 15">Belongs to the FBP aldolase/phosphatase family.</text>
</comment>
<comment type="domain">
    <text evidence="15">Consists of a single catalytic domain, but remodels its active-site architecture via a large structural change to exhibit dual activities.</text>
</comment>
<feature type="binding site" evidence="15">
    <location>
        <position position="95"/>
    </location>
    <ligand>
        <name>Mg(2+)</name>
        <dbReference type="ChEBI" id="CHEBI:18420"/>
        <label>1</label>
    </ligand>
</feature>
<evidence type="ECO:0000256" key="6">
    <source>
        <dbReference type="ARBA" id="ARBA00013093"/>
    </source>
</evidence>
<dbReference type="GO" id="GO:0004332">
    <property type="term" value="F:fructose-bisphosphate aldolase activity"/>
    <property type="evidence" value="ECO:0007669"/>
    <property type="project" value="UniProtKB-UniRule"/>
</dbReference>
<feature type="binding site" evidence="15">
    <location>
        <position position="234"/>
    </location>
    <ligand>
        <name>Mg(2+)</name>
        <dbReference type="ChEBI" id="CHEBI:18420"/>
        <label>3</label>
    </ligand>
</feature>
<comment type="subunit">
    <text evidence="5 15">Homooctamer; dimer of tetramers.</text>
</comment>
<evidence type="ECO:0000256" key="14">
    <source>
        <dbReference type="ARBA" id="ARBA00023277"/>
    </source>
</evidence>
<evidence type="ECO:0000313" key="17">
    <source>
        <dbReference type="Proteomes" id="UP000037210"/>
    </source>
</evidence>
<feature type="binding site" evidence="15">
    <location>
        <position position="233"/>
    </location>
    <ligand>
        <name>Mg(2+)</name>
        <dbReference type="ChEBI" id="CHEBI:18420"/>
        <label>3</label>
    </ligand>
</feature>
<evidence type="ECO:0000256" key="8">
    <source>
        <dbReference type="ARBA" id="ARBA00022432"/>
    </source>
</evidence>
<keyword evidence="10 15" id="KW-0378">Hydrolase</keyword>
<evidence type="ECO:0000313" key="16">
    <source>
        <dbReference type="EMBL" id="KON30790.1"/>
    </source>
</evidence>
<evidence type="ECO:0000256" key="3">
    <source>
        <dbReference type="ARBA" id="ARBA00004742"/>
    </source>
</evidence>
<feature type="binding site" evidence="15">
    <location>
        <begin position="242"/>
        <end position="243"/>
    </location>
    <ligand>
        <name>beta-D-fructose 1,6-bisphosphate</name>
        <dbReference type="ChEBI" id="CHEBI:32966"/>
        <note>ligand shared between dimeric partners</note>
    </ligand>
</feature>
<feature type="binding site" evidence="15">
    <location>
        <position position="132"/>
    </location>
    <ligand>
        <name>Mg(2+)</name>
        <dbReference type="ChEBI" id="CHEBI:18420"/>
        <label>2</label>
    </ligand>
</feature>
<evidence type="ECO:0000256" key="1">
    <source>
        <dbReference type="ARBA" id="ARBA00001273"/>
    </source>
</evidence>
<accession>A0A0M0BQX7</accession>
<comment type="pathway">
    <text evidence="3 15">Carbohydrate biosynthesis; gluconeogenesis.</text>
</comment>
<keyword evidence="12 15" id="KW-0456">Lyase</keyword>
<dbReference type="GO" id="GO:0006094">
    <property type="term" value="P:gluconeogenesis"/>
    <property type="evidence" value="ECO:0007669"/>
    <property type="project" value="UniProtKB-UniRule"/>
</dbReference>
<feature type="binding site" description="in other chain" evidence="15">
    <location>
        <begin position="104"/>
        <end position="105"/>
    </location>
    <ligand>
        <name>beta-D-fructose 1,6-bisphosphate</name>
        <dbReference type="ChEBI" id="CHEBI:32966"/>
        <note>ligand shared between dimeric partners</note>
    </ligand>
</feature>
<feature type="binding site" description="in other chain" evidence="15">
    <location>
        <position position="287"/>
    </location>
    <ligand>
        <name>beta-D-fructose 1,6-bisphosphate</name>
        <dbReference type="ChEBI" id="CHEBI:32966"/>
        <note>ligand shared between dimeric partners</note>
    </ligand>
</feature>
<feature type="binding site" evidence="15">
    <location>
        <position position="53"/>
    </location>
    <ligand>
        <name>Mg(2+)</name>
        <dbReference type="ChEBI" id="CHEBI:18420"/>
        <label>2</label>
    </ligand>
</feature>
<feature type="binding site" evidence="15">
    <location>
        <position position="19"/>
    </location>
    <ligand>
        <name>dihydroxyacetone phosphate</name>
        <dbReference type="ChEBI" id="CHEBI:57642"/>
    </ligand>
</feature>
<evidence type="ECO:0000256" key="4">
    <source>
        <dbReference type="ARBA" id="ARBA00010693"/>
    </source>
</evidence>
<protein>
    <recommendedName>
        <fullName evidence="7 15">Fructose-1,6-bisphosphate aldolase/phosphatase</fullName>
        <shortName evidence="15">FBP A/P</shortName>
        <shortName evidence="15">FBP aldolase/phosphatase</shortName>
        <ecNumber evidence="6 15">3.1.3.11</ecNumber>
        <ecNumber evidence="15">4.1.2.13</ecNumber>
    </recommendedName>
</protein>
<dbReference type="HAMAP" id="MF_02067">
    <property type="entry name" value="FBP_aldolase_phosphatase"/>
    <property type="match status" value="1"/>
</dbReference>
<comment type="cofactor">
    <cofactor evidence="2 15">
        <name>Mg(2+)</name>
        <dbReference type="ChEBI" id="CHEBI:18420"/>
    </cofactor>
</comment>
<dbReference type="AlphaFoldDB" id="A0A0M0BQX7"/>
<dbReference type="EC" id="4.1.2.13" evidence="15"/>
<feature type="binding site" evidence="15">
    <location>
        <position position="232"/>
    </location>
    <ligand>
        <name>Mg(2+)</name>
        <dbReference type="ChEBI" id="CHEBI:18420"/>
        <label>3</label>
    </ligand>
</feature>
<evidence type="ECO:0000256" key="12">
    <source>
        <dbReference type="ARBA" id="ARBA00023239"/>
    </source>
</evidence>
<feature type="binding site" evidence="15">
    <location>
        <position position="287"/>
    </location>
    <ligand>
        <name>dihydroxyacetone phosphate</name>
        <dbReference type="ChEBI" id="CHEBI:57642"/>
    </ligand>
</feature>
<comment type="function">
    <text evidence="15">Catalyzes two subsequent steps in gluconeogenesis: the aldol condensation of dihydroxyacetone phosphate (DHAP) and glyceraldehyde-3-phosphate (GA3P) to fructose-1,6-bisphosphate (FBP), and the dephosphorylation of FBP to fructose-6-phosphate (F6P).</text>
</comment>
<feature type="active site" description="Proton acceptor; for FBP phosphatase activity" evidence="15">
    <location>
        <position position="12"/>
    </location>
</feature>
<evidence type="ECO:0000256" key="7">
    <source>
        <dbReference type="ARBA" id="ARBA00018635"/>
    </source>
</evidence>
<dbReference type="InterPro" id="IPR036076">
    <property type="entry name" value="FBPase_V_sf"/>
</dbReference>
<comment type="catalytic activity">
    <reaction evidence="15">
        <text>beta-D-fructose 1,6-bisphosphate = D-glyceraldehyde 3-phosphate + dihydroxyacetone phosphate</text>
        <dbReference type="Rhea" id="RHEA:14729"/>
        <dbReference type="ChEBI" id="CHEBI:32966"/>
        <dbReference type="ChEBI" id="CHEBI:57642"/>
        <dbReference type="ChEBI" id="CHEBI:59776"/>
        <dbReference type="EC" id="4.1.2.13"/>
    </reaction>
</comment>
<feature type="binding site" description="in other chain" evidence="15">
    <location>
        <position position="133"/>
    </location>
    <ligand>
        <name>beta-D-fructose 1,6-bisphosphate</name>
        <dbReference type="ChEBI" id="CHEBI:32966"/>
        <note>ligand shared between dimeric partners</note>
    </ligand>
</feature>
<feature type="binding site" evidence="15">
    <location>
        <position position="133"/>
    </location>
    <ligand>
        <name>dihydroxyacetone phosphate</name>
        <dbReference type="ChEBI" id="CHEBI:57642"/>
    </ligand>
</feature>
<evidence type="ECO:0000256" key="11">
    <source>
        <dbReference type="ARBA" id="ARBA00022842"/>
    </source>
</evidence>
<feature type="binding site" description="in other chain" evidence="15">
    <location>
        <position position="266"/>
    </location>
    <ligand>
        <name>beta-D-fructose 1,6-bisphosphate</name>
        <dbReference type="ChEBI" id="CHEBI:32966"/>
        <note>ligand shared between dimeric partners</note>
    </ligand>
</feature>
<evidence type="ECO:0000256" key="2">
    <source>
        <dbReference type="ARBA" id="ARBA00001946"/>
    </source>
</evidence>
<feature type="binding site" description="in other chain" evidence="15">
    <location>
        <position position="355"/>
    </location>
    <ligand>
        <name>beta-D-fructose 1,6-bisphosphate</name>
        <dbReference type="ChEBI" id="CHEBI:32966"/>
        <note>ligand shared between dimeric partners</note>
    </ligand>
</feature>
<feature type="binding site" evidence="15">
    <location>
        <position position="53"/>
    </location>
    <ligand>
        <name>Mg(2+)</name>
        <dbReference type="ChEBI" id="CHEBI:18420"/>
        <label>1</label>
    </ligand>
</feature>
<dbReference type="NCBIfam" id="NF041126">
    <property type="entry name" value="FBP_aldo_phos"/>
    <property type="match status" value="1"/>
</dbReference>
<feature type="binding site" evidence="15">
    <location>
        <position position="12"/>
    </location>
    <ligand>
        <name>Mg(2+)</name>
        <dbReference type="ChEBI" id="CHEBI:18420"/>
        <label>1</label>
    </ligand>
</feature>
<proteinExistence type="inferred from homology"/>
<feature type="active site" description="Proton donor/acceptor; for FBP aldolase activity" evidence="15">
    <location>
        <position position="229"/>
    </location>
</feature>
<feature type="binding site" evidence="15">
    <location>
        <position position="19"/>
    </location>
    <ligand>
        <name>Mg(2+)</name>
        <dbReference type="ChEBI" id="CHEBI:18420"/>
        <label>1</label>
    </ligand>
</feature>
<feature type="binding site" evidence="15">
    <location>
        <position position="234"/>
    </location>
    <ligand>
        <name>Mg(2+)</name>
        <dbReference type="ChEBI" id="CHEBI:18420"/>
        <label>2</label>
    </ligand>
</feature>
<feature type="active site" description="Schiff-base intermediate with DHAP; for FBP aldolase activity" evidence="15">
    <location>
        <position position="232"/>
    </location>
</feature>
<keyword evidence="14 15" id="KW-0119">Carbohydrate metabolism</keyword>
<keyword evidence="8 15" id="KW-0312">Gluconeogenesis</keyword>
<dbReference type="PANTHER" id="PTHR38341:SF1">
    <property type="entry name" value="FRUCTOSE-1,6-BISPHOSPHATE ALDOLASE_PHOSPHATASE"/>
    <property type="match status" value="1"/>
</dbReference>
<dbReference type="GO" id="GO:0042132">
    <property type="term" value="F:fructose 1,6-bisphosphate 1-phosphatase activity"/>
    <property type="evidence" value="ECO:0007669"/>
    <property type="project" value="UniProtKB-UniRule"/>
</dbReference>
<dbReference type="PANTHER" id="PTHR38341">
    <property type="entry name" value="FRUCTOSE-1,6-BISPHOSPHATE ALDOLASE/PHOSPHATASE"/>
    <property type="match status" value="1"/>
</dbReference>
<comment type="catalytic activity">
    <reaction evidence="1 15">
        <text>beta-D-fructose 1,6-bisphosphate + H2O = beta-D-fructose 6-phosphate + phosphate</text>
        <dbReference type="Rhea" id="RHEA:11064"/>
        <dbReference type="ChEBI" id="CHEBI:15377"/>
        <dbReference type="ChEBI" id="CHEBI:32966"/>
        <dbReference type="ChEBI" id="CHEBI:43474"/>
        <dbReference type="ChEBI" id="CHEBI:57634"/>
        <dbReference type="EC" id="3.1.3.11"/>
    </reaction>
</comment>
<reference evidence="16 17" key="1">
    <citation type="submission" date="2015-06" db="EMBL/GenBank/DDBJ databases">
        <title>New insights into the roles of widespread benthic archaea in carbon and nitrogen cycling.</title>
        <authorList>
            <person name="Lazar C.S."/>
            <person name="Baker B.J."/>
            <person name="Seitz K.W."/>
            <person name="Hyde A.S."/>
            <person name="Dick G.J."/>
            <person name="Hinrichs K.-U."/>
            <person name="Teske A.P."/>
        </authorList>
    </citation>
    <scope>NUCLEOTIDE SEQUENCE [LARGE SCALE GENOMIC DNA]</scope>
    <source>
        <strain evidence="16">DG-45</strain>
    </source>
</reference>
<keyword evidence="11 15" id="KW-0460">Magnesium</keyword>
<dbReference type="Proteomes" id="UP000037210">
    <property type="component" value="Unassembled WGS sequence"/>
</dbReference>
<name>A0A0M0BQX7_9ARCH</name>
<evidence type="ECO:0000256" key="15">
    <source>
        <dbReference type="HAMAP-Rule" id="MF_02067"/>
    </source>
</evidence>
<evidence type="ECO:0000256" key="10">
    <source>
        <dbReference type="ARBA" id="ARBA00022801"/>
    </source>
</evidence>
<dbReference type="SUPFAM" id="SSF111249">
    <property type="entry name" value="Sulfolobus fructose-1,6-bisphosphatase-like"/>
    <property type="match status" value="1"/>
</dbReference>
<evidence type="ECO:0000256" key="9">
    <source>
        <dbReference type="ARBA" id="ARBA00022723"/>
    </source>
</evidence>
<evidence type="ECO:0000256" key="5">
    <source>
        <dbReference type="ARBA" id="ARBA00011820"/>
    </source>
</evidence>
<comment type="caution">
    <text evidence="16">The sequence shown here is derived from an EMBL/GenBank/DDBJ whole genome shotgun (WGS) entry which is preliminary data.</text>
</comment>
<dbReference type="EC" id="3.1.3.11" evidence="6 15"/>
<organism evidence="16 17">
    <name type="scientific">miscellaneous Crenarchaeota group-15 archaeon DG-45</name>
    <dbReference type="NCBI Taxonomy" id="1685127"/>
    <lineage>
        <taxon>Archaea</taxon>
        <taxon>Candidatus Bathyarchaeota</taxon>
        <taxon>MCG-15</taxon>
    </lineage>
</organism>
<keyword evidence="9 15" id="KW-0479">Metal-binding</keyword>
<keyword evidence="13 15" id="KW-0704">Schiff base</keyword>
<feature type="binding site" evidence="15">
    <location>
        <position position="266"/>
    </location>
    <ligand>
        <name>dihydroxyacetone phosphate</name>
        <dbReference type="ChEBI" id="CHEBI:57642"/>
    </ligand>
</feature>
<dbReference type="PIRSF" id="PIRSF015647">
    <property type="entry name" value="FBPtase_archl"/>
    <property type="match status" value="1"/>
</dbReference>
<dbReference type="PATRIC" id="fig|1685127.3.peg.858"/>